<dbReference type="EMBL" id="LBPR01000007">
    <property type="protein sequence ID" value="KKP62033.1"/>
    <property type="molecule type" value="Genomic_DNA"/>
</dbReference>
<dbReference type="InterPro" id="IPR001347">
    <property type="entry name" value="SIS_dom"/>
</dbReference>
<organism evidence="4 5">
    <name type="scientific">Candidatus Roizmanbacteria bacterium GW2011_GWC2_34_23</name>
    <dbReference type="NCBI Taxonomy" id="1618484"/>
    <lineage>
        <taxon>Bacteria</taxon>
        <taxon>Candidatus Roizmaniibacteriota</taxon>
    </lineage>
</organism>
<reference evidence="4 5" key="1">
    <citation type="journal article" date="2015" name="Nature">
        <title>rRNA introns, odd ribosomes, and small enigmatic genomes across a large radiation of phyla.</title>
        <authorList>
            <person name="Brown C.T."/>
            <person name="Hug L.A."/>
            <person name="Thomas B.C."/>
            <person name="Sharon I."/>
            <person name="Castelle C.J."/>
            <person name="Singh A."/>
            <person name="Wilkins M.J."/>
            <person name="Williams K.H."/>
            <person name="Banfield J.F."/>
        </authorList>
    </citation>
    <scope>NUCLEOTIDE SEQUENCE [LARGE SCALE GENOMIC DNA]</scope>
</reference>
<dbReference type="STRING" id="1618484.UR56_C0007G0016"/>
<evidence type="ECO:0000313" key="4">
    <source>
        <dbReference type="EMBL" id="KKP62033.1"/>
    </source>
</evidence>
<feature type="domain" description="SIS" evidence="3">
    <location>
        <begin position="31"/>
        <end position="183"/>
    </location>
</feature>
<dbReference type="InterPro" id="IPR019490">
    <property type="entry name" value="Glu6P/Mann6P_isomerase_C"/>
</dbReference>
<dbReference type="GO" id="GO:1901135">
    <property type="term" value="P:carbohydrate derivative metabolic process"/>
    <property type="evidence" value="ECO:0007669"/>
    <property type="project" value="InterPro"/>
</dbReference>
<dbReference type="GO" id="GO:0005975">
    <property type="term" value="P:carbohydrate metabolic process"/>
    <property type="evidence" value="ECO:0007669"/>
    <property type="project" value="InterPro"/>
</dbReference>
<dbReference type="GO" id="GO:0004476">
    <property type="term" value="F:mannose-6-phosphate isomerase activity"/>
    <property type="evidence" value="ECO:0007669"/>
    <property type="project" value="InterPro"/>
</dbReference>
<dbReference type="Proteomes" id="UP000034004">
    <property type="component" value="Unassembled WGS sequence"/>
</dbReference>
<evidence type="ECO:0000259" key="3">
    <source>
        <dbReference type="PROSITE" id="PS51464"/>
    </source>
</evidence>
<name>A0A0G0AXT9_9BACT</name>
<dbReference type="InterPro" id="IPR046348">
    <property type="entry name" value="SIS_dom_sf"/>
</dbReference>
<dbReference type="AlphaFoldDB" id="A0A0G0AXT9"/>
<dbReference type="GO" id="GO:0097367">
    <property type="term" value="F:carbohydrate derivative binding"/>
    <property type="evidence" value="ECO:0007669"/>
    <property type="project" value="InterPro"/>
</dbReference>
<evidence type="ECO:0000256" key="2">
    <source>
        <dbReference type="ARBA" id="ARBA00023235"/>
    </source>
</evidence>
<evidence type="ECO:0000256" key="1">
    <source>
        <dbReference type="ARBA" id="ARBA00010523"/>
    </source>
</evidence>
<dbReference type="Pfam" id="PF10432">
    <property type="entry name" value="bact-PGI_C"/>
    <property type="match status" value="1"/>
</dbReference>
<gene>
    <name evidence="4" type="ORF">UR56_C0007G0016</name>
</gene>
<dbReference type="Gene3D" id="3.40.50.10490">
    <property type="entry name" value="Glucose-6-phosphate isomerase like protein, domain 1"/>
    <property type="match status" value="2"/>
</dbReference>
<protein>
    <submittedName>
        <fullName evidence="4">Bifunctional phosphoglucose/phosphomannose isomerase</fullName>
    </submittedName>
</protein>
<dbReference type="PROSITE" id="PS51464">
    <property type="entry name" value="SIS"/>
    <property type="match status" value="1"/>
</dbReference>
<sequence length="338" mass="38585">MIDSNNLVLKSINLFPEQIKDSFEKSLTLTLPKEYQQVKNIVACGMGGSRFPHYIVKELFKEEIIIPYLINDDYNLPGFVDNNTLVILSSYSGTTEEVLTVGQKAYEKKAKIIGISDGGELKDFLDKIKAPGFFFDPVYNPSGQPRIGFGYFVGGILGLLLNLKILNYPKDKIISAINDIKIKEIENEAEQMAKKILNKYPYYIVSEFLTGVGNAIANQTNETAKSISSFRILPELNHHLMEGLRNPKELAKMSLFIFFYSKLFSSSIKKRFLITKEVVEKNNIETVWYELKGQNKVQQTIELMAFGNYLTMYLSMFYGENPATVPYVDYFKKKLKEI</sequence>
<keyword evidence="2 4" id="KW-0413">Isomerase</keyword>
<comment type="similarity">
    <text evidence="1">Belongs to the PGI/PMI family.</text>
</comment>
<dbReference type="SUPFAM" id="SSF53697">
    <property type="entry name" value="SIS domain"/>
    <property type="match status" value="1"/>
</dbReference>
<dbReference type="GO" id="GO:0004347">
    <property type="term" value="F:glucose-6-phosphate isomerase activity"/>
    <property type="evidence" value="ECO:0007669"/>
    <property type="project" value="InterPro"/>
</dbReference>
<comment type="caution">
    <text evidence="4">The sequence shown here is derived from an EMBL/GenBank/DDBJ whole genome shotgun (WGS) entry which is preliminary data.</text>
</comment>
<evidence type="ECO:0000313" key="5">
    <source>
        <dbReference type="Proteomes" id="UP000034004"/>
    </source>
</evidence>
<proteinExistence type="inferred from homology"/>
<accession>A0A0G0AXT9</accession>